<dbReference type="EMBL" id="PTJO01000006">
    <property type="protein sequence ID" value="RNE48102.1"/>
    <property type="molecule type" value="Genomic_DNA"/>
</dbReference>
<keyword evidence="2" id="KW-1185">Reference proteome</keyword>
<gene>
    <name evidence="1" type="ORF">C5L39_09485</name>
</gene>
<proteinExistence type="predicted"/>
<comment type="caution">
    <text evidence="1">The sequence shown here is derived from an EMBL/GenBank/DDBJ whole genome shotgun (WGS) entry which is preliminary data.</text>
</comment>
<dbReference type="OrthoDB" id="4410433at2"/>
<dbReference type="AlphaFoldDB" id="A0A3M8K698"/>
<reference evidence="1 2" key="1">
    <citation type="submission" date="2018-02" db="EMBL/GenBank/DDBJ databases">
        <title>Corynebacterium alimpuense sp. nov., a marine obligate actinomycete isolated from sediments of Valparaiso bay, Chile.</title>
        <authorList>
            <person name="Claverias F."/>
            <person name="Gonzales-Siles L."/>
            <person name="Salva-Serra F."/>
            <person name="Inganaes E."/>
            <person name="Molin K."/>
            <person name="Cumsille A."/>
            <person name="Undabarrena A."/>
            <person name="Couve E."/>
            <person name="Moore E.R.B."/>
            <person name="Gomila M."/>
            <person name="Camara B."/>
        </authorList>
    </citation>
    <scope>NUCLEOTIDE SEQUENCE [LARGE SCALE GENOMIC DNA]</scope>
    <source>
        <strain evidence="1 2">CCUG 69366</strain>
    </source>
</reference>
<organism evidence="1 2">
    <name type="scientific">Corynebacterium alimapuense</name>
    <dbReference type="NCBI Taxonomy" id="1576874"/>
    <lineage>
        <taxon>Bacteria</taxon>
        <taxon>Bacillati</taxon>
        <taxon>Actinomycetota</taxon>
        <taxon>Actinomycetes</taxon>
        <taxon>Mycobacteriales</taxon>
        <taxon>Corynebacteriaceae</taxon>
        <taxon>Corynebacterium</taxon>
    </lineage>
</organism>
<dbReference type="RefSeq" id="WP_123048677.1">
    <property type="nucleotide sequence ID" value="NZ_PTJO01000006.1"/>
</dbReference>
<evidence type="ECO:0000313" key="2">
    <source>
        <dbReference type="Proteomes" id="UP000266975"/>
    </source>
</evidence>
<accession>A0A3M8K698</accession>
<name>A0A3M8K698_9CORY</name>
<dbReference type="Proteomes" id="UP000266975">
    <property type="component" value="Unassembled WGS sequence"/>
</dbReference>
<evidence type="ECO:0000313" key="1">
    <source>
        <dbReference type="EMBL" id="RNE48102.1"/>
    </source>
</evidence>
<sequence length="154" mass="17850">MHPNCILYTPGHHVHWLQANATYKYSRWIKQVEIVAAEPHWLTVLIDEKIQRGWVHDDDHLQRFYRMWRQATAFNSIPEPANPELFLAIEDPHERFRYLQAPTTIGRVLQHSNGALSLSHPGALSYLYPNWDGPDPCLTKEQAATKQQNEAAES</sequence>
<protein>
    <submittedName>
        <fullName evidence="1">Uncharacterized protein</fullName>
    </submittedName>
</protein>